<protein>
    <submittedName>
        <fullName evidence="2">GNAT family N-acetyltransferase</fullName>
    </submittedName>
</protein>
<comment type="caution">
    <text evidence="2">The sequence shown here is derived from an EMBL/GenBank/DDBJ whole genome shotgun (WGS) entry which is preliminary data.</text>
</comment>
<dbReference type="EMBL" id="JACSQY010000001">
    <property type="protein sequence ID" value="MBD7907019.1"/>
    <property type="molecule type" value="Genomic_DNA"/>
</dbReference>
<feature type="domain" description="N-acetyltransferase" evidence="1">
    <location>
        <begin position="4"/>
        <end position="122"/>
    </location>
</feature>
<evidence type="ECO:0000259" key="1">
    <source>
        <dbReference type="PROSITE" id="PS51186"/>
    </source>
</evidence>
<evidence type="ECO:0000313" key="2">
    <source>
        <dbReference type="EMBL" id="MBD7907019.1"/>
    </source>
</evidence>
<dbReference type="Pfam" id="PF13673">
    <property type="entry name" value="Acetyltransf_10"/>
    <property type="match status" value="1"/>
</dbReference>
<dbReference type="PROSITE" id="PS51186">
    <property type="entry name" value="GNAT"/>
    <property type="match status" value="1"/>
</dbReference>
<dbReference type="Gene3D" id="3.40.630.30">
    <property type="match status" value="1"/>
</dbReference>
<dbReference type="CDD" id="cd04301">
    <property type="entry name" value="NAT_SF"/>
    <property type="match status" value="1"/>
</dbReference>
<dbReference type="InterPro" id="IPR016181">
    <property type="entry name" value="Acyl_CoA_acyltransferase"/>
</dbReference>
<dbReference type="RefSeq" id="WP_191688145.1">
    <property type="nucleotide sequence ID" value="NZ_JACSQY010000001.1"/>
</dbReference>
<accession>A0ABR8PFS8</accession>
<reference evidence="2 3" key="1">
    <citation type="submission" date="2020-08" db="EMBL/GenBank/DDBJ databases">
        <title>A Genomic Blueprint of the Chicken Gut Microbiome.</title>
        <authorList>
            <person name="Gilroy R."/>
            <person name="Ravi A."/>
            <person name="Getino M."/>
            <person name="Pursley I."/>
            <person name="Horton D.L."/>
            <person name="Alikhan N.-F."/>
            <person name="Baker D."/>
            <person name="Gharbi K."/>
            <person name="Hall N."/>
            <person name="Watson M."/>
            <person name="Adriaenssens E.M."/>
            <person name="Foster-Nyarko E."/>
            <person name="Jarju S."/>
            <person name="Secka A."/>
            <person name="Antonio M."/>
            <person name="Oren A."/>
            <person name="Chaudhuri R."/>
            <person name="La Ragione R.M."/>
            <person name="Hildebrand F."/>
            <person name="Pallen M.J."/>
        </authorList>
    </citation>
    <scope>NUCLEOTIDE SEQUENCE [LARGE SCALE GENOMIC DNA]</scope>
    <source>
        <strain evidence="2 3">Sa3CUA8</strain>
    </source>
</reference>
<sequence>MKLVRYKKAYHKIAMGFLSYSSGDQPVKQLQETMTRYETDDSWEMYLVKEQEDLIGIVGAEVAEHSFVVQHLSINPSFRGQGIGKEMVVKLQEEFPDKTPYGNEYTDAFVSKCVLEETRAER</sequence>
<proteinExistence type="predicted"/>
<dbReference type="Proteomes" id="UP000659496">
    <property type="component" value="Unassembled WGS sequence"/>
</dbReference>
<dbReference type="InterPro" id="IPR000182">
    <property type="entry name" value="GNAT_dom"/>
</dbReference>
<evidence type="ECO:0000313" key="3">
    <source>
        <dbReference type="Proteomes" id="UP000659496"/>
    </source>
</evidence>
<organism evidence="2 3">
    <name type="scientific">Sporosarcina gallistercoris</name>
    <dbReference type="NCBI Taxonomy" id="2762245"/>
    <lineage>
        <taxon>Bacteria</taxon>
        <taxon>Bacillati</taxon>
        <taxon>Bacillota</taxon>
        <taxon>Bacilli</taxon>
        <taxon>Bacillales</taxon>
        <taxon>Caryophanaceae</taxon>
        <taxon>Sporosarcina</taxon>
    </lineage>
</organism>
<keyword evidence="3" id="KW-1185">Reference proteome</keyword>
<name>A0ABR8PFS8_9BACL</name>
<gene>
    <name evidence="2" type="ORF">H9659_01565</name>
</gene>
<dbReference type="SUPFAM" id="SSF55729">
    <property type="entry name" value="Acyl-CoA N-acyltransferases (Nat)"/>
    <property type="match status" value="1"/>
</dbReference>